<comment type="subcellular location">
    <subcellularLocation>
        <location evidence="1 10">Cell outer membrane</location>
        <topology evidence="1 10">Multi-pass membrane protein</topology>
    </subcellularLocation>
</comment>
<dbReference type="InterPro" id="IPR000531">
    <property type="entry name" value="Beta-barrel_TonB"/>
</dbReference>
<gene>
    <name evidence="15" type="ORF">SNE34_00040</name>
</gene>
<keyword evidence="12" id="KW-0732">Signal</keyword>
<evidence type="ECO:0000256" key="4">
    <source>
        <dbReference type="ARBA" id="ARBA00022452"/>
    </source>
</evidence>
<evidence type="ECO:0000256" key="12">
    <source>
        <dbReference type="SAM" id="SignalP"/>
    </source>
</evidence>
<dbReference type="Proteomes" id="UP001355056">
    <property type="component" value="Unassembled WGS sequence"/>
</dbReference>
<dbReference type="CDD" id="cd01347">
    <property type="entry name" value="ligand_gated_channel"/>
    <property type="match status" value="1"/>
</dbReference>
<dbReference type="Pfam" id="PF00593">
    <property type="entry name" value="TonB_dep_Rec_b-barrel"/>
    <property type="match status" value="1"/>
</dbReference>
<dbReference type="Pfam" id="PF07715">
    <property type="entry name" value="Plug"/>
    <property type="match status" value="1"/>
</dbReference>
<evidence type="ECO:0000256" key="8">
    <source>
        <dbReference type="ARBA" id="ARBA00023170"/>
    </source>
</evidence>
<evidence type="ECO:0000256" key="1">
    <source>
        <dbReference type="ARBA" id="ARBA00004571"/>
    </source>
</evidence>
<keyword evidence="9 10" id="KW-0998">Cell outer membrane</keyword>
<feature type="domain" description="TonB-dependent receptor plug" evidence="14">
    <location>
        <begin position="67"/>
        <end position="165"/>
    </location>
</feature>
<dbReference type="InterPro" id="IPR010105">
    <property type="entry name" value="TonB_sidphr_rcpt"/>
</dbReference>
<dbReference type="Gene3D" id="2.170.130.10">
    <property type="entry name" value="TonB-dependent receptor, plug domain"/>
    <property type="match status" value="1"/>
</dbReference>
<keyword evidence="16" id="KW-1185">Reference proteome</keyword>
<dbReference type="InterPro" id="IPR036942">
    <property type="entry name" value="Beta-barrel_TonB_sf"/>
</dbReference>
<proteinExistence type="inferred from homology"/>
<evidence type="ECO:0000256" key="2">
    <source>
        <dbReference type="ARBA" id="ARBA00009810"/>
    </source>
</evidence>
<dbReference type="PROSITE" id="PS52016">
    <property type="entry name" value="TONB_DEPENDENT_REC_3"/>
    <property type="match status" value="1"/>
</dbReference>
<evidence type="ECO:0000256" key="6">
    <source>
        <dbReference type="ARBA" id="ARBA00023077"/>
    </source>
</evidence>
<evidence type="ECO:0000256" key="3">
    <source>
        <dbReference type="ARBA" id="ARBA00022448"/>
    </source>
</evidence>
<keyword evidence="7 10" id="KW-0472">Membrane</keyword>
<evidence type="ECO:0000256" key="10">
    <source>
        <dbReference type="PROSITE-ProRule" id="PRU01360"/>
    </source>
</evidence>
<keyword evidence="4 10" id="KW-1134">Transmembrane beta strand</keyword>
<feature type="chain" id="PRO_5046316650" evidence="12">
    <location>
        <begin position="26"/>
        <end position="716"/>
    </location>
</feature>
<comment type="similarity">
    <text evidence="2 10 11">Belongs to the TonB-dependent receptor family.</text>
</comment>
<evidence type="ECO:0000313" key="15">
    <source>
        <dbReference type="EMBL" id="MEG3182404.1"/>
    </source>
</evidence>
<feature type="domain" description="TonB-dependent receptor-like beta-barrel" evidence="13">
    <location>
        <begin position="259"/>
        <end position="686"/>
    </location>
</feature>
<evidence type="ECO:0000259" key="14">
    <source>
        <dbReference type="Pfam" id="PF07715"/>
    </source>
</evidence>
<evidence type="ECO:0000256" key="9">
    <source>
        <dbReference type="ARBA" id="ARBA00023237"/>
    </source>
</evidence>
<dbReference type="SUPFAM" id="SSF56935">
    <property type="entry name" value="Porins"/>
    <property type="match status" value="1"/>
</dbReference>
<dbReference type="PANTHER" id="PTHR32552:SF83">
    <property type="entry name" value="BLR3904 PROTEIN"/>
    <property type="match status" value="1"/>
</dbReference>
<feature type="signal peptide" evidence="12">
    <location>
        <begin position="1"/>
        <end position="25"/>
    </location>
</feature>
<reference evidence="15 16" key="1">
    <citation type="journal article" date="2016" name="Int. J. Syst. Evol. Microbiol.">
        <title>Lysobacter erysipheiresistens sp. nov., an antagonist of powdery mildew, isolated from tobacco-cultivated soil.</title>
        <authorList>
            <person name="Xie B."/>
            <person name="Li T."/>
            <person name="Lin X."/>
            <person name="Wang C.J."/>
            <person name="Chen Y.J."/>
            <person name="Liu W.J."/>
            <person name="Zhao Z.W."/>
        </authorList>
    </citation>
    <scope>NUCLEOTIDE SEQUENCE [LARGE SCALE GENOMIC DNA]</scope>
    <source>
        <strain evidence="15 16">RS-LYSO-3</strain>
    </source>
</reference>
<evidence type="ECO:0000256" key="5">
    <source>
        <dbReference type="ARBA" id="ARBA00022692"/>
    </source>
</evidence>
<accession>A0ABU7YU33</accession>
<evidence type="ECO:0000256" key="7">
    <source>
        <dbReference type="ARBA" id="ARBA00023136"/>
    </source>
</evidence>
<dbReference type="RefSeq" id="WP_332613597.1">
    <property type="nucleotide sequence ID" value="NZ_JAXGFP010000001.1"/>
</dbReference>
<keyword evidence="8 15" id="KW-0675">Receptor</keyword>
<dbReference type="InterPro" id="IPR037066">
    <property type="entry name" value="Plug_dom_sf"/>
</dbReference>
<keyword evidence="5 10" id="KW-0812">Transmembrane</keyword>
<dbReference type="PANTHER" id="PTHR32552">
    <property type="entry name" value="FERRICHROME IRON RECEPTOR-RELATED"/>
    <property type="match status" value="1"/>
</dbReference>
<dbReference type="InterPro" id="IPR012910">
    <property type="entry name" value="Plug_dom"/>
</dbReference>
<dbReference type="InterPro" id="IPR039426">
    <property type="entry name" value="TonB-dep_rcpt-like"/>
</dbReference>
<dbReference type="Gene3D" id="2.40.170.20">
    <property type="entry name" value="TonB-dependent receptor, beta-barrel domain"/>
    <property type="match status" value="1"/>
</dbReference>
<name>A0ABU7YU33_9GAMM</name>
<evidence type="ECO:0000313" key="16">
    <source>
        <dbReference type="Proteomes" id="UP001355056"/>
    </source>
</evidence>
<evidence type="ECO:0000256" key="11">
    <source>
        <dbReference type="RuleBase" id="RU003357"/>
    </source>
</evidence>
<keyword evidence="3 10" id="KW-0813">Transport</keyword>
<dbReference type="EMBL" id="JAXGFP010000001">
    <property type="protein sequence ID" value="MEG3182404.1"/>
    <property type="molecule type" value="Genomic_DNA"/>
</dbReference>
<keyword evidence="6 11" id="KW-0798">TonB box</keyword>
<organism evidence="15 16">
    <name type="scientific">Novilysobacter erysipheiresistens</name>
    <dbReference type="NCBI Taxonomy" id="1749332"/>
    <lineage>
        <taxon>Bacteria</taxon>
        <taxon>Pseudomonadati</taxon>
        <taxon>Pseudomonadota</taxon>
        <taxon>Gammaproteobacteria</taxon>
        <taxon>Lysobacterales</taxon>
        <taxon>Lysobacteraceae</taxon>
        <taxon>Novilysobacter</taxon>
    </lineage>
</organism>
<protein>
    <submittedName>
        <fullName evidence="15">TonB-dependent siderophore receptor</fullName>
    </submittedName>
</protein>
<dbReference type="NCBIfam" id="TIGR01783">
    <property type="entry name" value="TonB-siderophor"/>
    <property type="match status" value="1"/>
</dbReference>
<sequence length="716" mass="77489">MSSSRYVVSPLAGALALALSLPTVAAEGPADAAPAAAAPMQTKDFDEIRVDGERIDSLQSPKSTQPLLDTPKTVTIVPAELMQAQGVTTLRDALRNVPGISMQAGEGGVPAGDNLTLRGFSARTDLFVDGVRDIGGYSRDPFNLEQVEVVKGPASATSGRGSTGGSINLVSKTARLGDFNNASISVGDNDLQRVTADFNHEVGDGAAFRINLMGHSNEVNGRDAVEAKRWGIAPTVSFGLGSDTVTSLSLFHIEQENMPDYGQPWVRDSHELLVGSRNGRSPVDRENFYGLVDRDYEDTSADMATVIVNHVFNDSLQLRNLTRWGQSERDSIITAARFVADDSLEIKRGGKTRLTENRILLNATDLTARFDTGAARHTLVAGLELGKEESTNLARSVTDEPHTTLFAPDFNDPYVGGITRDPENDADSEAESIAVYAFDTIELNPMWELTGGLRWDRFEAEATGWDRNLAARGTFSRTDTEISGRAAVVFKPVTDASVYLAYGNSFNPSAEELELNANTAELDPEQSDTIELGAKWRLADGLLLSTALFRTEKTNARVRDPLETERIYVLEGEQRVDGFEIGVAGQVTEAWTLFAGYTWLDSEVLTSLDPAVVGNALGNTPRNSASLWNSYAITDSLEAGFGIQHVGSRYTGEDNGRMAKSYTLYDAMVGYRVSDALALRLNGYNLSDKDYVDQVGGGHYVPGAARTWMLSADFSF</sequence>
<comment type="caution">
    <text evidence="15">The sequence shown here is derived from an EMBL/GenBank/DDBJ whole genome shotgun (WGS) entry which is preliminary data.</text>
</comment>
<evidence type="ECO:0000259" key="13">
    <source>
        <dbReference type="Pfam" id="PF00593"/>
    </source>
</evidence>